<name>A0A561ECC5_9MICO</name>
<evidence type="ECO:0000313" key="2">
    <source>
        <dbReference type="Proteomes" id="UP000318297"/>
    </source>
</evidence>
<reference evidence="1 2" key="1">
    <citation type="submission" date="2019-06" db="EMBL/GenBank/DDBJ databases">
        <title>Sequencing the genomes of 1000 actinobacteria strains.</title>
        <authorList>
            <person name="Klenk H.-P."/>
        </authorList>
    </citation>
    <scope>NUCLEOTIDE SEQUENCE [LARGE SCALE GENOMIC DNA]</scope>
    <source>
        <strain evidence="1 2">DSM 19560</strain>
    </source>
</reference>
<dbReference type="EMBL" id="VIVQ01000001">
    <property type="protein sequence ID" value="TWE13264.1"/>
    <property type="molecule type" value="Genomic_DNA"/>
</dbReference>
<evidence type="ECO:0000313" key="1">
    <source>
        <dbReference type="EMBL" id="TWE13264.1"/>
    </source>
</evidence>
<proteinExistence type="predicted"/>
<dbReference type="AlphaFoldDB" id="A0A561ECC5"/>
<sequence length="126" mass="13747">MSKNRRRDVRVRVVCSAGAHTVATLEVVDDHYELHVTETVHTGVPSGRILARPPARSVRSTYVNEDCWSGSVTCQCGNSYPLSFTAAMVVLKSGGRTLTLDATLADWVDPQRVIRGPAQNPNDVIN</sequence>
<protein>
    <submittedName>
        <fullName evidence="1">Uncharacterized protein</fullName>
    </submittedName>
</protein>
<dbReference type="Proteomes" id="UP000318297">
    <property type="component" value="Unassembled WGS sequence"/>
</dbReference>
<accession>A0A561ECC5</accession>
<comment type="caution">
    <text evidence="1">The sequence shown here is derived from an EMBL/GenBank/DDBJ whole genome shotgun (WGS) entry which is preliminary data.</text>
</comment>
<gene>
    <name evidence="1" type="ORF">BKA23_2093</name>
</gene>
<organism evidence="1 2">
    <name type="scientific">Rudaeicoccus suwonensis</name>
    <dbReference type="NCBI Taxonomy" id="657409"/>
    <lineage>
        <taxon>Bacteria</taxon>
        <taxon>Bacillati</taxon>
        <taxon>Actinomycetota</taxon>
        <taxon>Actinomycetes</taxon>
        <taxon>Micrococcales</taxon>
        <taxon>Dermacoccaceae</taxon>
        <taxon>Rudaeicoccus</taxon>
    </lineage>
</organism>
<keyword evidence="2" id="KW-1185">Reference proteome</keyword>